<dbReference type="SUPFAM" id="SSF52374">
    <property type="entry name" value="Nucleotidylyl transferase"/>
    <property type="match status" value="1"/>
</dbReference>
<feature type="region of interest" description="Disordered" evidence="5">
    <location>
        <begin position="1"/>
        <end position="23"/>
    </location>
</feature>
<dbReference type="Proteomes" id="UP000199022">
    <property type="component" value="Unassembled WGS sequence"/>
</dbReference>
<dbReference type="EMBL" id="FOMD01000003">
    <property type="protein sequence ID" value="SFD21752.1"/>
    <property type="molecule type" value="Genomic_DNA"/>
</dbReference>
<evidence type="ECO:0000259" key="7">
    <source>
        <dbReference type="Pfam" id="PF01467"/>
    </source>
</evidence>
<dbReference type="STRING" id="1225127.SAMN05661030_2796"/>
<dbReference type="InterPro" id="IPR004821">
    <property type="entry name" value="Cyt_trans-like"/>
</dbReference>
<name>A0A1I1QIE4_9ACTN</name>
<dbReference type="PANTHER" id="PTHR43793">
    <property type="entry name" value="FAD SYNTHASE"/>
    <property type="match status" value="1"/>
</dbReference>
<dbReference type="PANTHER" id="PTHR43793:SF2">
    <property type="entry name" value="BIFUNCTIONAL PROTEIN HLDE"/>
    <property type="match status" value="1"/>
</dbReference>
<dbReference type="AlphaFoldDB" id="A0A1I1QIE4"/>
<dbReference type="InterPro" id="IPR014729">
    <property type="entry name" value="Rossmann-like_a/b/a_fold"/>
</dbReference>
<dbReference type="InterPro" id="IPR011611">
    <property type="entry name" value="PfkB_dom"/>
</dbReference>
<gene>
    <name evidence="8" type="ORF">SAMN05661030_2796</name>
</gene>
<keyword evidence="4" id="KW-0119">Carbohydrate metabolism</keyword>
<protein>
    <submittedName>
        <fullName evidence="8">RfaE bifunctional protein, domain II</fullName>
    </submittedName>
</protein>
<keyword evidence="3" id="KW-0511">Multifunctional enzyme</keyword>
<accession>A0A1I1QIE4</accession>
<dbReference type="Pfam" id="PF01467">
    <property type="entry name" value="CTP_transf_like"/>
    <property type="match status" value="1"/>
</dbReference>
<dbReference type="Gene3D" id="3.40.50.620">
    <property type="entry name" value="HUPs"/>
    <property type="match status" value="1"/>
</dbReference>
<dbReference type="InterPro" id="IPR029056">
    <property type="entry name" value="Ribokinase-like"/>
</dbReference>
<proteinExistence type="predicted"/>
<evidence type="ECO:0000256" key="5">
    <source>
        <dbReference type="SAM" id="MobiDB-lite"/>
    </source>
</evidence>
<evidence type="ECO:0000256" key="4">
    <source>
        <dbReference type="ARBA" id="ARBA00023277"/>
    </source>
</evidence>
<evidence type="ECO:0000256" key="2">
    <source>
        <dbReference type="ARBA" id="ARBA00022695"/>
    </source>
</evidence>
<dbReference type="SUPFAM" id="SSF53613">
    <property type="entry name" value="Ribokinase-like"/>
    <property type="match status" value="1"/>
</dbReference>
<keyword evidence="2" id="KW-0548">Nucleotidyltransferase</keyword>
<evidence type="ECO:0000259" key="6">
    <source>
        <dbReference type="Pfam" id="PF00294"/>
    </source>
</evidence>
<feature type="domain" description="Carbohydrate kinase PfkB" evidence="6">
    <location>
        <begin position="3"/>
        <end position="285"/>
    </location>
</feature>
<feature type="domain" description="Cytidyltransferase-like" evidence="7">
    <location>
        <begin position="300"/>
        <end position="390"/>
    </location>
</feature>
<keyword evidence="9" id="KW-1185">Reference proteome</keyword>
<keyword evidence="1" id="KW-0808">Transferase</keyword>
<organism evidence="8 9">
    <name type="scientific">Klenkia taihuensis</name>
    <dbReference type="NCBI Taxonomy" id="1225127"/>
    <lineage>
        <taxon>Bacteria</taxon>
        <taxon>Bacillati</taxon>
        <taxon>Actinomycetota</taxon>
        <taxon>Actinomycetes</taxon>
        <taxon>Geodermatophilales</taxon>
        <taxon>Geodermatophilaceae</taxon>
        <taxon>Klenkia</taxon>
    </lineage>
</organism>
<evidence type="ECO:0000256" key="1">
    <source>
        <dbReference type="ARBA" id="ARBA00022679"/>
    </source>
</evidence>
<dbReference type="InterPro" id="IPR050385">
    <property type="entry name" value="Archaeal_FAD_synthase"/>
</dbReference>
<evidence type="ECO:0000256" key="3">
    <source>
        <dbReference type="ARBA" id="ARBA00023268"/>
    </source>
</evidence>
<reference evidence="9" key="1">
    <citation type="submission" date="2016-10" db="EMBL/GenBank/DDBJ databases">
        <authorList>
            <person name="Varghese N."/>
            <person name="Submissions S."/>
        </authorList>
    </citation>
    <scope>NUCLEOTIDE SEQUENCE [LARGE SCALE GENOMIC DNA]</scope>
    <source>
        <strain evidence="9">DSM 45962</strain>
    </source>
</reference>
<sequence length="428" mass="42086">MVGDTLLDVDTDGRAEKLSPDGPVPVVRADAESTRAGGAGLVAAVAAVAALAAGGGRVVLVTPLADDADGATLRSVLPAGVELVPLPWAGSTPVKHRIRAGGQTVARVDRGGEPGPVGPLPGAVATVLAGADAVVVADYGLGATADPELRGLLTAVARRRPVVWDPHPRGAPPVPGCRLVTPNAVEALGADPGPRPDVGAVADRALALRAEWAAGTVAVTLGAAGALATVGEDGVLAVPAPAVDAGDACGAGDAFAAAAGWALAGGALPPEAVAAAVRAASAHVAAPAPAPTGGGVLVATGGCFDLLHAGHVATLEAARALGDRLVVCVNSDASVTRLKGPGRPLQPQADRVRILRALGCVDDVVVFDEDTPEQVLRGLRPQLWVKGGDYSGVAVPEAAVLAGWGGRVVTVPFLAGRSTTALAELARA</sequence>
<dbReference type="Gene3D" id="3.40.1190.20">
    <property type="match status" value="1"/>
</dbReference>
<dbReference type="Pfam" id="PF00294">
    <property type="entry name" value="PfkB"/>
    <property type="match status" value="1"/>
</dbReference>
<evidence type="ECO:0000313" key="9">
    <source>
        <dbReference type="Proteomes" id="UP000199022"/>
    </source>
</evidence>
<dbReference type="NCBIfam" id="TIGR00125">
    <property type="entry name" value="cyt_tran_rel"/>
    <property type="match status" value="1"/>
</dbReference>
<dbReference type="GO" id="GO:0016779">
    <property type="term" value="F:nucleotidyltransferase activity"/>
    <property type="evidence" value="ECO:0007669"/>
    <property type="project" value="UniProtKB-KW"/>
</dbReference>
<evidence type="ECO:0000313" key="8">
    <source>
        <dbReference type="EMBL" id="SFD21752.1"/>
    </source>
</evidence>